<protein>
    <recommendedName>
        <fullName evidence="3">NIL domain-containing protein</fullName>
    </recommendedName>
</protein>
<organism evidence="1 2">
    <name type="scientific">Streptomyces virginiae</name>
    <name type="common">Streptomyces cinnamonensis</name>
    <dbReference type="NCBI Taxonomy" id="1961"/>
    <lineage>
        <taxon>Bacteria</taxon>
        <taxon>Bacillati</taxon>
        <taxon>Actinomycetota</taxon>
        <taxon>Actinomycetes</taxon>
        <taxon>Kitasatosporales</taxon>
        <taxon>Streptomycetaceae</taxon>
        <taxon>Streptomyces</taxon>
    </lineage>
</organism>
<evidence type="ECO:0000313" key="2">
    <source>
        <dbReference type="Proteomes" id="UP000660554"/>
    </source>
</evidence>
<proteinExistence type="predicted"/>
<accession>A0ABQ3NS22</accession>
<evidence type="ECO:0008006" key="3">
    <source>
        <dbReference type="Google" id="ProtNLM"/>
    </source>
</evidence>
<dbReference type="Proteomes" id="UP000660554">
    <property type="component" value="Unassembled WGS sequence"/>
</dbReference>
<sequence>MRYEFRISGVVPDTLAANFPELDRIPVREQTLLLGIVADEAHLYGLLTRFQSLGLRVLEMRQVPA</sequence>
<name>A0ABQ3NS22_STRVG</name>
<dbReference type="EMBL" id="BNDV01000010">
    <property type="protein sequence ID" value="GHI15579.1"/>
    <property type="molecule type" value="Genomic_DNA"/>
</dbReference>
<gene>
    <name evidence="1" type="ORF">Scinn_50420</name>
</gene>
<keyword evidence="2" id="KW-1185">Reference proteome</keyword>
<dbReference type="GeneID" id="95578080"/>
<evidence type="ECO:0000313" key="1">
    <source>
        <dbReference type="EMBL" id="GHI15579.1"/>
    </source>
</evidence>
<comment type="caution">
    <text evidence="1">The sequence shown here is derived from an EMBL/GenBank/DDBJ whole genome shotgun (WGS) entry which is preliminary data.</text>
</comment>
<dbReference type="RefSeq" id="WP_030662027.1">
    <property type="nucleotide sequence ID" value="NZ_BMRU01000037.1"/>
</dbReference>
<reference evidence="2" key="1">
    <citation type="submission" date="2020-09" db="EMBL/GenBank/DDBJ databases">
        <title>Whole genome shotgun sequence of Streptomyces cinnamonensis NBRC 15873.</title>
        <authorList>
            <person name="Komaki H."/>
            <person name="Tamura T."/>
        </authorList>
    </citation>
    <scope>NUCLEOTIDE SEQUENCE [LARGE SCALE GENOMIC DNA]</scope>
    <source>
        <strain evidence="2">NBRC 15873</strain>
    </source>
</reference>